<feature type="domain" description="NADPH-dependent FMN reductase-like" evidence="1">
    <location>
        <begin position="3"/>
        <end position="159"/>
    </location>
</feature>
<evidence type="ECO:0000313" key="2">
    <source>
        <dbReference type="EMBL" id="GAA2103872.1"/>
    </source>
</evidence>
<sequence>MNRVTLLCGSRKPGPGIERPSSARQLLLAVRAGLDDADTAYEQLDLRDLDIPQFDGRTRAEYRSPDLDRVQEAVEGSDVLVVSAPAYWNSVAGPLVNLFNVLGGANYDLVPDRVLPLAGKTVILLVVGADHSSAYHAAAQLRSTLAAMGAWVAPRETVIGNPRQVPDFAGVVRDLRGLGTYAATVVPGVPR</sequence>
<dbReference type="RefSeq" id="WP_344553669.1">
    <property type="nucleotide sequence ID" value="NZ_BAAANS010000026.1"/>
</dbReference>
<proteinExistence type="predicted"/>
<evidence type="ECO:0000259" key="1">
    <source>
        <dbReference type="Pfam" id="PF03358"/>
    </source>
</evidence>
<dbReference type="InterPro" id="IPR005025">
    <property type="entry name" value="FMN_Rdtase-like_dom"/>
</dbReference>
<name>A0ABN2X536_9ACTN</name>
<accession>A0ABN2X536</accession>
<organism evidence="2 3">
    <name type="scientific">Kitasatospora saccharophila</name>
    <dbReference type="NCBI Taxonomy" id="407973"/>
    <lineage>
        <taxon>Bacteria</taxon>
        <taxon>Bacillati</taxon>
        <taxon>Actinomycetota</taxon>
        <taxon>Actinomycetes</taxon>
        <taxon>Kitasatosporales</taxon>
        <taxon>Streptomycetaceae</taxon>
        <taxon>Kitasatospora</taxon>
    </lineage>
</organism>
<evidence type="ECO:0000313" key="3">
    <source>
        <dbReference type="Proteomes" id="UP001500897"/>
    </source>
</evidence>
<dbReference type="InterPro" id="IPR029039">
    <property type="entry name" value="Flavoprotein-like_sf"/>
</dbReference>
<protein>
    <recommendedName>
        <fullName evidence="1">NADPH-dependent FMN reductase-like domain-containing protein</fullName>
    </recommendedName>
</protein>
<dbReference type="SUPFAM" id="SSF52218">
    <property type="entry name" value="Flavoproteins"/>
    <property type="match status" value="1"/>
</dbReference>
<comment type="caution">
    <text evidence="2">The sequence shown here is derived from an EMBL/GenBank/DDBJ whole genome shotgun (WGS) entry which is preliminary data.</text>
</comment>
<dbReference type="Gene3D" id="3.40.50.360">
    <property type="match status" value="1"/>
</dbReference>
<dbReference type="Proteomes" id="UP001500897">
    <property type="component" value="Unassembled WGS sequence"/>
</dbReference>
<dbReference type="EMBL" id="BAAANS010000026">
    <property type="protein sequence ID" value="GAA2103872.1"/>
    <property type="molecule type" value="Genomic_DNA"/>
</dbReference>
<keyword evidence="3" id="KW-1185">Reference proteome</keyword>
<dbReference type="Pfam" id="PF03358">
    <property type="entry name" value="FMN_red"/>
    <property type="match status" value="1"/>
</dbReference>
<gene>
    <name evidence="2" type="ORF">GCM10009759_39660</name>
</gene>
<reference evidence="2 3" key="1">
    <citation type="journal article" date="2019" name="Int. J. Syst. Evol. Microbiol.">
        <title>The Global Catalogue of Microorganisms (GCM) 10K type strain sequencing project: providing services to taxonomists for standard genome sequencing and annotation.</title>
        <authorList>
            <consortium name="The Broad Institute Genomics Platform"/>
            <consortium name="The Broad Institute Genome Sequencing Center for Infectious Disease"/>
            <person name="Wu L."/>
            <person name="Ma J."/>
        </authorList>
    </citation>
    <scope>NUCLEOTIDE SEQUENCE [LARGE SCALE GENOMIC DNA]</scope>
    <source>
        <strain evidence="2 3">JCM 14559</strain>
    </source>
</reference>